<accession>A0A4U8PZB4</accession>
<dbReference type="SUPFAM" id="SSF53822">
    <property type="entry name" value="Periplasmic binding protein-like I"/>
    <property type="match status" value="1"/>
</dbReference>
<evidence type="ECO:0000313" key="3">
    <source>
        <dbReference type="EMBL" id="TLC97670.1"/>
    </source>
</evidence>
<dbReference type="Gene3D" id="3.40.50.2300">
    <property type="match status" value="2"/>
</dbReference>
<dbReference type="PANTHER" id="PTHR35271:SF1">
    <property type="entry name" value="ABC TRANSPORTER, SUBSTRATE-BINDING LIPOPROTEIN"/>
    <property type="match status" value="1"/>
</dbReference>
<reference evidence="3 4" key="1">
    <citation type="journal article" date="2019" name="Anaerobe">
        <title>Detection of Robinsoniella peoriensis in multiple bone samples of a trauma patient.</title>
        <authorList>
            <person name="Schrottner P."/>
            <person name="Hartwich K."/>
            <person name="Bunk B."/>
            <person name="Schober I."/>
            <person name="Helbig S."/>
            <person name="Rudolph W.W."/>
            <person name="Gunzer F."/>
        </authorList>
    </citation>
    <scope>NUCLEOTIDE SEQUENCE [LARGE SCALE GENOMIC DNA]</scope>
    <source>
        <strain evidence="3 4">DSM 106044</strain>
    </source>
</reference>
<dbReference type="RefSeq" id="WP_138004148.1">
    <property type="nucleotide sequence ID" value="NZ_QGQD01000112.1"/>
</dbReference>
<dbReference type="PANTHER" id="PTHR35271">
    <property type="entry name" value="ABC TRANSPORTER, SUBSTRATE-BINDING LIPOPROTEIN-RELATED"/>
    <property type="match status" value="1"/>
</dbReference>
<protein>
    <submittedName>
        <fullName evidence="3">ABC-type uncharacterized transport system, periplasmic component</fullName>
    </submittedName>
</protein>
<organism evidence="3 4">
    <name type="scientific">Robinsoniella peoriensis</name>
    <dbReference type="NCBI Taxonomy" id="180332"/>
    <lineage>
        <taxon>Bacteria</taxon>
        <taxon>Bacillati</taxon>
        <taxon>Bacillota</taxon>
        <taxon>Clostridia</taxon>
        <taxon>Lachnospirales</taxon>
        <taxon>Lachnospiraceae</taxon>
        <taxon>Robinsoniella</taxon>
    </lineage>
</organism>
<feature type="compositionally biased region" description="Polar residues" evidence="1">
    <location>
        <begin position="41"/>
        <end position="50"/>
    </location>
</feature>
<dbReference type="AlphaFoldDB" id="A0A4U8PZB4"/>
<name>A0A4U8PZB4_9FIRM</name>
<dbReference type="Pfam" id="PF04392">
    <property type="entry name" value="ABC_sub_bind"/>
    <property type="match status" value="1"/>
</dbReference>
<feature type="chain" id="PRO_5020787887" evidence="2">
    <location>
        <begin position="26"/>
        <end position="384"/>
    </location>
</feature>
<dbReference type="CDD" id="cd06325">
    <property type="entry name" value="PBP1_ABC_unchar_transporter"/>
    <property type="match status" value="1"/>
</dbReference>
<feature type="region of interest" description="Disordered" evidence="1">
    <location>
        <begin position="24"/>
        <end position="66"/>
    </location>
</feature>
<gene>
    <name evidence="3" type="ORF">DSM106044_05467</name>
</gene>
<evidence type="ECO:0000256" key="1">
    <source>
        <dbReference type="SAM" id="MobiDB-lite"/>
    </source>
</evidence>
<dbReference type="Proteomes" id="UP000306509">
    <property type="component" value="Unassembled WGS sequence"/>
</dbReference>
<dbReference type="EMBL" id="QGQD01000112">
    <property type="protein sequence ID" value="TLC97670.1"/>
    <property type="molecule type" value="Genomic_DNA"/>
</dbReference>
<keyword evidence="2" id="KW-0732">Signal</keyword>
<comment type="caution">
    <text evidence="3">The sequence shown here is derived from an EMBL/GenBank/DDBJ whole genome shotgun (WGS) entry which is preliminary data.</text>
</comment>
<keyword evidence="4" id="KW-1185">Reference proteome</keyword>
<dbReference type="STRING" id="180332.GCA_000797495_05344"/>
<feature type="signal peptide" evidence="2">
    <location>
        <begin position="1"/>
        <end position="25"/>
    </location>
</feature>
<proteinExistence type="predicted"/>
<sequence precursor="true">MKKKILVTILSVAMAAAITTGCGSAATGSAGTDSTSTGGSNKTETGSGSKETTDAGTDADSAKMADSGAAETVSGDLVEGSFKIGIAQFAQHGSLENCREGFLEGLAEEGFVEGKNLEVDYQNAEADMGNANTIAQGFVANKVDLMCAIATPSAQACYNAAMKTDIPTIYTAVTDPVAAELAKEDQMPSGNVTGTSDKLPVEAQLKMIREMLPEAKTIGILYTTSEVNSESSIKEYESLVEKYGFTLETAGVATIADVPSAADTLLAKVDCLNNLTDNTVVSALPTILDKASKKNIPVFGSEIEQVKIGCMASEGIEYIELGKQTGRMAAKVLKGEAKADDMKFETITESSLYLNTKVAENLGITISDDTKGRAVETFTEITAQ</sequence>
<dbReference type="InterPro" id="IPR028082">
    <property type="entry name" value="Peripla_BP_I"/>
</dbReference>
<dbReference type="InterPro" id="IPR007487">
    <property type="entry name" value="ABC_transpt-TYRBP-like"/>
</dbReference>
<evidence type="ECO:0000256" key="2">
    <source>
        <dbReference type="SAM" id="SignalP"/>
    </source>
</evidence>
<dbReference type="PROSITE" id="PS51257">
    <property type="entry name" value="PROKAR_LIPOPROTEIN"/>
    <property type="match status" value="1"/>
</dbReference>
<feature type="compositionally biased region" description="Low complexity" evidence="1">
    <location>
        <begin position="24"/>
        <end position="40"/>
    </location>
</feature>
<evidence type="ECO:0000313" key="4">
    <source>
        <dbReference type="Proteomes" id="UP000306509"/>
    </source>
</evidence>